<dbReference type="Pfam" id="PF20684">
    <property type="entry name" value="Fung_rhodopsin"/>
    <property type="match status" value="1"/>
</dbReference>
<feature type="domain" description="Rhodopsin" evidence="3">
    <location>
        <begin position="40"/>
        <end position="275"/>
    </location>
</feature>
<dbReference type="HOGENOM" id="CLU_716038_0_0_1"/>
<feature type="transmembrane region" description="Helical" evidence="2">
    <location>
        <begin position="137"/>
        <end position="158"/>
    </location>
</feature>
<sequence length="386" mass="43142">MCDEQPQQENALISAQNHGTILLMVVWSLACLLTLAVVARIIVRYRSGSHYRVPWTNDIVIFVTFLCALGSIIVTSMAVMSGFGKKGCLLSDGEVEQIQLRLYVSTLLFILVASISKISALVFLYRLAGNALRKASVIITSILAVTWTIVVLSGMVFQCELPTPWRIWTGKCIPLVPFWMTMNAVDTALEAAIFAHFACSIWWLRKSFRQKTLVLLLLSLRLILIAESVTRLVYLTPAYDRDAGPTYWSLPYHIATQCHIALVIFIVCTLYLKPFTNLQQSRSDALTPRSGLSRHWSSTTIGGTPYESEDPFTGNMNVSKEPLPSIQASMYMPKTSIATATLPKPDILLPDKPMPKRFVKPPPRPPPPRESLRPDMSLFVRTNGIR</sequence>
<keyword evidence="2" id="KW-0812">Transmembrane</keyword>
<feature type="transmembrane region" description="Helical" evidence="2">
    <location>
        <begin position="100"/>
        <end position="125"/>
    </location>
</feature>
<feature type="transmembrane region" description="Helical" evidence="2">
    <location>
        <begin position="55"/>
        <end position="80"/>
    </location>
</feature>
<dbReference type="PANTHER" id="PTHR39614:SF2">
    <property type="entry name" value="INTEGRAL MEMBRANE PROTEIN"/>
    <property type="match status" value="1"/>
</dbReference>
<evidence type="ECO:0000313" key="4">
    <source>
        <dbReference type="EMBL" id="EMD59717.1"/>
    </source>
</evidence>
<keyword evidence="2" id="KW-0472">Membrane</keyword>
<gene>
    <name evidence="4" type="ORF">COCSADRAFT_193843</name>
</gene>
<feature type="region of interest" description="Disordered" evidence="1">
    <location>
        <begin position="343"/>
        <end position="386"/>
    </location>
</feature>
<accession>M2SSB9</accession>
<reference evidence="4 5" key="1">
    <citation type="journal article" date="2012" name="PLoS Pathog.">
        <title>Diverse lifestyles and strategies of plant pathogenesis encoded in the genomes of eighteen Dothideomycetes fungi.</title>
        <authorList>
            <person name="Ohm R.A."/>
            <person name="Feau N."/>
            <person name="Henrissat B."/>
            <person name="Schoch C.L."/>
            <person name="Horwitz B.A."/>
            <person name="Barry K.W."/>
            <person name="Condon B.J."/>
            <person name="Copeland A.C."/>
            <person name="Dhillon B."/>
            <person name="Glaser F."/>
            <person name="Hesse C.N."/>
            <person name="Kosti I."/>
            <person name="LaButti K."/>
            <person name="Lindquist E.A."/>
            <person name="Lucas S."/>
            <person name="Salamov A.A."/>
            <person name="Bradshaw R.E."/>
            <person name="Ciuffetti L."/>
            <person name="Hamelin R.C."/>
            <person name="Kema G.H.J."/>
            <person name="Lawrence C."/>
            <person name="Scott J.A."/>
            <person name="Spatafora J.W."/>
            <person name="Turgeon B.G."/>
            <person name="de Wit P.J.G.M."/>
            <person name="Zhong S."/>
            <person name="Goodwin S.B."/>
            <person name="Grigoriev I.V."/>
        </authorList>
    </citation>
    <scope>NUCLEOTIDE SEQUENCE [LARGE SCALE GENOMIC DNA]</scope>
    <source>
        <strain evidence="5">ND90Pr / ATCC 201652</strain>
    </source>
</reference>
<protein>
    <recommendedName>
        <fullName evidence="3">Rhodopsin domain-containing protein</fullName>
    </recommendedName>
</protein>
<feature type="transmembrane region" description="Helical" evidence="2">
    <location>
        <begin position="20"/>
        <end position="43"/>
    </location>
</feature>
<name>M2SSB9_COCSN</name>
<dbReference type="AlphaFoldDB" id="M2SSB9"/>
<dbReference type="OrthoDB" id="3897607at2759"/>
<feature type="transmembrane region" description="Helical" evidence="2">
    <location>
        <begin position="254"/>
        <end position="272"/>
    </location>
</feature>
<dbReference type="OMA" id="VFQCELP"/>
<keyword evidence="5" id="KW-1185">Reference proteome</keyword>
<dbReference type="PANTHER" id="PTHR39614">
    <property type="entry name" value="INTEGRAL MEMBRANE PROTEIN"/>
    <property type="match status" value="1"/>
</dbReference>
<proteinExistence type="predicted"/>
<feature type="compositionally biased region" description="Pro residues" evidence="1">
    <location>
        <begin position="360"/>
        <end position="369"/>
    </location>
</feature>
<evidence type="ECO:0000313" key="5">
    <source>
        <dbReference type="Proteomes" id="UP000016934"/>
    </source>
</evidence>
<evidence type="ECO:0000256" key="2">
    <source>
        <dbReference type="SAM" id="Phobius"/>
    </source>
</evidence>
<dbReference type="KEGG" id="bsc:COCSADRAFT_193843"/>
<evidence type="ECO:0000256" key="1">
    <source>
        <dbReference type="SAM" id="MobiDB-lite"/>
    </source>
</evidence>
<dbReference type="InterPro" id="IPR049326">
    <property type="entry name" value="Rhodopsin_dom_fungi"/>
</dbReference>
<dbReference type="EMBL" id="KB445652">
    <property type="protein sequence ID" value="EMD59717.1"/>
    <property type="molecule type" value="Genomic_DNA"/>
</dbReference>
<keyword evidence="2" id="KW-1133">Transmembrane helix</keyword>
<dbReference type="eggNOG" id="ENOG502SPG6">
    <property type="taxonomic scope" value="Eukaryota"/>
</dbReference>
<dbReference type="Proteomes" id="UP000016934">
    <property type="component" value="Unassembled WGS sequence"/>
</dbReference>
<dbReference type="RefSeq" id="XP_007704710.1">
    <property type="nucleotide sequence ID" value="XM_007706520.1"/>
</dbReference>
<organism evidence="4 5">
    <name type="scientific">Cochliobolus sativus (strain ND90Pr / ATCC 201652)</name>
    <name type="common">Common root rot and spot blotch fungus</name>
    <name type="synonym">Bipolaris sorokiniana</name>
    <dbReference type="NCBI Taxonomy" id="665912"/>
    <lineage>
        <taxon>Eukaryota</taxon>
        <taxon>Fungi</taxon>
        <taxon>Dikarya</taxon>
        <taxon>Ascomycota</taxon>
        <taxon>Pezizomycotina</taxon>
        <taxon>Dothideomycetes</taxon>
        <taxon>Pleosporomycetidae</taxon>
        <taxon>Pleosporales</taxon>
        <taxon>Pleosporineae</taxon>
        <taxon>Pleosporaceae</taxon>
        <taxon>Bipolaris</taxon>
    </lineage>
</organism>
<feature type="transmembrane region" description="Helical" evidence="2">
    <location>
        <begin position="213"/>
        <end position="234"/>
    </location>
</feature>
<reference evidence="5" key="2">
    <citation type="journal article" date="2013" name="PLoS Genet.">
        <title>Comparative genome structure, secondary metabolite, and effector coding capacity across Cochliobolus pathogens.</title>
        <authorList>
            <person name="Condon B.J."/>
            <person name="Leng Y."/>
            <person name="Wu D."/>
            <person name="Bushley K.E."/>
            <person name="Ohm R.A."/>
            <person name="Otillar R."/>
            <person name="Martin J."/>
            <person name="Schackwitz W."/>
            <person name="Grimwood J."/>
            <person name="MohdZainudin N."/>
            <person name="Xue C."/>
            <person name="Wang R."/>
            <person name="Manning V.A."/>
            <person name="Dhillon B."/>
            <person name="Tu Z.J."/>
            <person name="Steffenson B.J."/>
            <person name="Salamov A."/>
            <person name="Sun H."/>
            <person name="Lowry S."/>
            <person name="LaButti K."/>
            <person name="Han J."/>
            <person name="Copeland A."/>
            <person name="Lindquist E."/>
            <person name="Barry K."/>
            <person name="Schmutz J."/>
            <person name="Baker S.E."/>
            <person name="Ciuffetti L.M."/>
            <person name="Grigoriev I.V."/>
            <person name="Zhong S."/>
            <person name="Turgeon B.G."/>
        </authorList>
    </citation>
    <scope>NUCLEOTIDE SEQUENCE [LARGE SCALE GENOMIC DNA]</scope>
    <source>
        <strain evidence="5">ND90Pr / ATCC 201652</strain>
    </source>
</reference>
<evidence type="ECO:0000259" key="3">
    <source>
        <dbReference type="Pfam" id="PF20684"/>
    </source>
</evidence>
<dbReference type="GeneID" id="19133866"/>
<feature type="transmembrane region" description="Helical" evidence="2">
    <location>
        <begin position="178"/>
        <end position="204"/>
    </location>
</feature>
<dbReference type="STRING" id="665912.M2SSB9"/>